<evidence type="ECO:0000256" key="5">
    <source>
        <dbReference type="ARBA" id="ARBA00022917"/>
    </source>
</evidence>
<dbReference type="EMBL" id="CP148067">
    <property type="protein sequence ID" value="WXL28748.1"/>
    <property type="molecule type" value="Genomic_DNA"/>
</dbReference>
<dbReference type="PANTHER" id="PTHR43766">
    <property type="entry name" value="TRYPTOPHAN--TRNA LIGASE, MITOCHONDRIAL"/>
    <property type="match status" value="1"/>
</dbReference>
<feature type="binding site" evidence="8">
    <location>
        <begin position="154"/>
        <end position="156"/>
    </location>
    <ligand>
        <name>ATP</name>
        <dbReference type="ChEBI" id="CHEBI:30616"/>
    </ligand>
</feature>
<comment type="subunit">
    <text evidence="8">Homodimer.</text>
</comment>
<dbReference type="RefSeq" id="WP_338822290.1">
    <property type="nucleotide sequence ID" value="NZ_CP148067.1"/>
</dbReference>
<dbReference type="NCBIfam" id="TIGR00233">
    <property type="entry name" value="trpS"/>
    <property type="match status" value="1"/>
</dbReference>
<dbReference type="Proteomes" id="UP001477443">
    <property type="component" value="Chromosome"/>
</dbReference>
<keyword evidence="8" id="KW-0963">Cytoplasm</keyword>
<dbReference type="InterPro" id="IPR002305">
    <property type="entry name" value="aa-tRNA-synth_Ic"/>
</dbReference>
<protein>
    <recommendedName>
        <fullName evidence="8">Tryptophan--tRNA ligase</fullName>
        <ecNumber evidence="8">6.1.1.2</ecNumber>
    </recommendedName>
    <alternativeName>
        <fullName evidence="8">Tryptophanyl-tRNA synthetase</fullName>
        <shortName evidence="8">TrpRS</shortName>
    </alternativeName>
</protein>
<comment type="catalytic activity">
    <reaction evidence="7 8">
        <text>tRNA(Trp) + L-tryptophan + ATP = L-tryptophyl-tRNA(Trp) + AMP + diphosphate + H(+)</text>
        <dbReference type="Rhea" id="RHEA:24080"/>
        <dbReference type="Rhea" id="RHEA-COMP:9671"/>
        <dbReference type="Rhea" id="RHEA-COMP:9705"/>
        <dbReference type="ChEBI" id="CHEBI:15378"/>
        <dbReference type="ChEBI" id="CHEBI:30616"/>
        <dbReference type="ChEBI" id="CHEBI:33019"/>
        <dbReference type="ChEBI" id="CHEBI:57912"/>
        <dbReference type="ChEBI" id="CHEBI:78442"/>
        <dbReference type="ChEBI" id="CHEBI:78535"/>
        <dbReference type="ChEBI" id="CHEBI:456215"/>
        <dbReference type="EC" id="6.1.1.2"/>
    </reaction>
</comment>
<feature type="short sequence motif" description="'HIGH' region" evidence="8">
    <location>
        <begin position="12"/>
        <end position="20"/>
    </location>
</feature>
<feature type="binding site" evidence="8">
    <location>
        <begin position="202"/>
        <end position="206"/>
    </location>
    <ligand>
        <name>ATP</name>
        <dbReference type="ChEBI" id="CHEBI:30616"/>
    </ligand>
</feature>
<feature type="binding site" evidence="8">
    <location>
        <position position="193"/>
    </location>
    <ligand>
        <name>ATP</name>
        <dbReference type="ChEBI" id="CHEBI:30616"/>
    </ligand>
</feature>
<dbReference type="SUPFAM" id="SSF52374">
    <property type="entry name" value="Nucleotidylyl transferase"/>
    <property type="match status" value="1"/>
</dbReference>
<dbReference type="PANTHER" id="PTHR43766:SF1">
    <property type="entry name" value="TRYPTOPHAN--TRNA LIGASE, MITOCHONDRIAL"/>
    <property type="match status" value="1"/>
</dbReference>
<evidence type="ECO:0000313" key="10">
    <source>
        <dbReference type="EMBL" id="WXL28748.1"/>
    </source>
</evidence>
<dbReference type="InterPro" id="IPR002306">
    <property type="entry name" value="Trp-tRNA-ligase"/>
</dbReference>
<dbReference type="InterPro" id="IPR050203">
    <property type="entry name" value="Trp-tRNA_synthetase"/>
</dbReference>
<dbReference type="PROSITE" id="PS00178">
    <property type="entry name" value="AA_TRNA_LIGASE_I"/>
    <property type="match status" value="1"/>
</dbReference>
<dbReference type="EC" id="6.1.1.2" evidence="8"/>
<evidence type="ECO:0000256" key="9">
    <source>
        <dbReference type="RuleBase" id="RU363036"/>
    </source>
</evidence>
<dbReference type="Gene3D" id="1.10.240.10">
    <property type="entry name" value="Tyrosyl-Transfer RNA Synthetase"/>
    <property type="match status" value="1"/>
</dbReference>
<feature type="binding site" evidence="8">
    <location>
        <begin position="11"/>
        <end position="13"/>
    </location>
    <ligand>
        <name>ATP</name>
        <dbReference type="ChEBI" id="CHEBI:30616"/>
    </ligand>
</feature>
<dbReference type="HAMAP" id="MF_00140_B">
    <property type="entry name" value="Trp_tRNA_synth_B"/>
    <property type="match status" value="1"/>
</dbReference>
<keyword evidence="6 8" id="KW-0030">Aminoacyl-tRNA synthetase</keyword>
<gene>
    <name evidence="8 10" type="primary">trpS</name>
    <name evidence="10" type="ORF">WG617_01805</name>
</gene>
<feature type="binding site" evidence="8">
    <location>
        <begin position="19"/>
        <end position="20"/>
    </location>
    <ligand>
        <name>ATP</name>
        <dbReference type="ChEBI" id="CHEBI:30616"/>
    </ligand>
</feature>
<feature type="binding site" evidence="8">
    <location>
        <position position="142"/>
    </location>
    <ligand>
        <name>L-tryptophan</name>
        <dbReference type="ChEBI" id="CHEBI:57912"/>
    </ligand>
</feature>
<keyword evidence="4 8" id="KW-0067">ATP-binding</keyword>
<evidence type="ECO:0000256" key="2">
    <source>
        <dbReference type="ARBA" id="ARBA00022598"/>
    </source>
</evidence>
<dbReference type="InterPro" id="IPR014729">
    <property type="entry name" value="Rossmann-like_a/b/a_fold"/>
</dbReference>
<dbReference type="Gene3D" id="3.40.50.620">
    <property type="entry name" value="HUPs"/>
    <property type="match status" value="1"/>
</dbReference>
<keyword evidence="3 8" id="KW-0547">Nucleotide-binding</keyword>
<dbReference type="Pfam" id="PF00579">
    <property type="entry name" value="tRNA-synt_1b"/>
    <property type="match status" value="1"/>
</dbReference>
<proteinExistence type="inferred from homology"/>
<reference evidence="10" key="1">
    <citation type="submission" date="2024-03" db="EMBL/GenBank/DDBJ databases">
        <title>Complete genome sequence of Mycoplasma felifaucium Z921 isolated from the trachea of a cheetah.</title>
        <authorList>
            <person name="Spergser J."/>
        </authorList>
    </citation>
    <scope>NUCLEOTIDE SEQUENCE [LARGE SCALE GENOMIC DNA]</scope>
    <source>
        <strain evidence="10">Z921</strain>
    </source>
</reference>
<sequence length="332" mass="37375">MEKKRLISGIKPTGDLTLGNYIGALRNFVKLQDEYDAYYFIADLHSLTTGDMSPTELRKKRIEIAALYIACGLDPNKCNLFFQSEILEHTMVQWILTCESTMGELNRMTQFKDKSSKVLKQANGTEKIPTGLFIYPTLMAADILIYDADVVPIGEDQTQHLELTRTLAERVNKKYNMTFKIPAGIIPKVGARVKSLTDPTVKMSKSDKSSKSAIYLLEDPNTAYNKIMKAVTDSENKVYISESKPGVLNLLNIYASLNDISLIEAENHFKDKNYAEFKQEVAESVKNELIKIQSKYDQAKLIVEEVLTKGAQEASKICKPIVAKLMRKIGLK</sequence>
<dbReference type="InterPro" id="IPR024109">
    <property type="entry name" value="Trp-tRNA-ligase_bac-type"/>
</dbReference>
<evidence type="ECO:0000313" key="11">
    <source>
        <dbReference type="Proteomes" id="UP001477443"/>
    </source>
</evidence>
<dbReference type="GO" id="GO:0004830">
    <property type="term" value="F:tryptophan-tRNA ligase activity"/>
    <property type="evidence" value="ECO:0007669"/>
    <property type="project" value="UniProtKB-EC"/>
</dbReference>
<name>A0ABZ2RPQ7_9BACT</name>
<dbReference type="InterPro" id="IPR001412">
    <property type="entry name" value="aa-tRNA-synth_I_CS"/>
</dbReference>
<accession>A0ABZ2RPQ7</accession>
<organism evidence="10 11">
    <name type="scientific">Mycoplasmopsis felifaucium</name>
    <dbReference type="NCBI Taxonomy" id="35768"/>
    <lineage>
        <taxon>Bacteria</taxon>
        <taxon>Bacillati</taxon>
        <taxon>Mycoplasmatota</taxon>
        <taxon>Mycoplasmoidales</taxon>
        <taxon>Metamycoplasmataceae</taxon>
        <taxon>Mycoplasmopsis</taxon>
    </lineage>
</organism>
<feature type="short sequence motif" description="'KMSKS' region" evidence="8">
    <location>
        <begin position="202"/>
        <end position="206"/>
    </location>
</feature>
<comment type="function">
    <text evidence="8">Catalyzes the attachment of tryptophan to tRNA(Trp).</text>
</comment>
<keyword evidence="5 8" id="KW-0648">Protein biosynthesis</keyword>
<evidence type="ECO:0000256" key="8">
    <source>
        <dbReference type="HAMAP-Rule" id="MF_00140"/>
    </source>
</evidence>
<keyword evidence="11" id="KW-1185">Reference proteome</keyword>
<comment type="subcellular location">
    <subcellularLocation>
        <location evidence="8">Cytoplasm</location>
    </subcellularLocation>
</comment>
<keyword evidence="2 8" id="KW-0436">Ligase</keyword>
<evidence type="ECO:0000256" key="6">
    <source>
        <dbReference type="ARBA" id="ARBA00023146"/>
    </source>
</evidence>
<evidence type="ECO:0000256" key="7">
    <source>
        <dbReference type="ARBA" id="ARBA00049929"/>
    </source>
</evidence>
<dbReference type="PRINTS" id="PR01039">
    <property type="entry name" value="TRNASYNTHTRP"/>
</dbReference>
<evidence type="ECO:0000256" key="3">
    <source>
        <dbReference type="ARBA" id="ARBA00022741"/>
    </source>
</evidence>
<comment type="similarity">
    <text evidence="1 8 9">Belongs to the class-I aminoacyl-tRNA synthetase family.</text>
</comment>
<evidence type="ECO:0000256" key="4">
    <source>
        <dbReference type="ARBA" id="ARBA00022840"/>
    </source>
</evidence>
<evidence type="ECO:0000256" key="1">
    <source>
        <dbReference type="ARBA" id="ARBA00005594"/>
    </source>
</evidence>
<dbReference type="CDD" id="cd00806">
    <property type="entry name" value="TrpRS_core"/>
    <property type="match status" value="1"/>
</dbReference>